<evidence type="ECO:0000313" key="27">
    <source>
        <dbReference type="EMBL" id="KAF4076815.1"/>
    </source>
</evidence>
<feature type="binding site" evidence="24">
    <location>
        <position position="333"/>
    </location>
    <ligand>
        <name>Mg(2+)</name>
        <dbReference type="ChEBI" id="CHEBI:18420"/>
    </ligand>
</feature>
<feature type="compositionally biased region" description="Basic residues" evidence="25">
    <location>
        <begin position="540"/>
        <end position="564"/>
    </location>
</feature>
<dbReference type="EMBL" id="JAAGNN010000019">
    <property type="protein sequence ID" value="KAF4076815.1"/>
    <property type="molecule type" value="Genomic_DNA"/>
</dbReference>
<evidence type="ECO:0000256" key="20">
    <source>
        <dbReference type="ARBA" id="ARBA00063876"/>
    </source>
</evidence>
<comment type="similarity">
    <text evidence="3 21">Belongs to the protein kinase superfamily. RIO-type Ser/Thr kinase family.</text>
</comment>
<dbReference type="InterPro" id="IPR018935">
    <property type="entry name" value="RIO_kinase_CS"/>
</dbReference>
<evidence type="ECO:0000256" key="3">
    <source>
        <dbReference type="ARBA" id="ARBA00009196"/>
    </source>
</evidence>
<name>A0A7J6A1R1_AMEME</name>
<dbReference type="SMART" id="SM00090">
    <property type="entry name" value="RIO"/>
    <property type="match status" value="1"/>
</dbReference>
<evidence type="ECO:0000256" key="14">
    <source>
        <dbReference type="ARBA" id="ARBA00022840"/>
    </source>
</evidence>
<comment type="caution">
    <text evidence="27">The sequence shown here is derived from an EMBL/GenBank/DDBJ whole genome shotgun (WGS) entry which is preliminary data.</text>
</comment>
<organism evidence="27 28">
    <name type="scientific">Ameiurus melas</name>
    <name type="common">Black bullhead</name>
    <name type="synonym">Silurus melas</name>
    <dbReference type="NCBI Taxonomy" id="219545"/>
    <lineage>
        <taxon>Eukaryota</taxon>
        <taxon>Metazoa</taxon>
        <taxon>Chordata</taxon>
        <taxon>Craniata</taxon>
        <taxon>Vertebrata</taxon>
        <taxon>Euteleostomi</taxon>
        <taxon>Actinopterygii</taxon>
        <taxon>Neopterygii</taxon>
        <taxon>Teleostei</taxon>
        <taxon>Ostariophysi</taxon>
        <taxon>Siluriformes</taxon>
        <taxon>Ictaluridae</taxon>
        <taxon>Ameiurus</taxon>
    </lineage>
</organism>
<evidence type="ECO:0000256" key="2">
    <source>
        <dbReference type="ARBA" id="ARBA00004496"/>
    </source>
</evidence>
<dbReference type="GO" id="GO:0042254">
    <property type="term" value="P:ribosome biogenesis"/>
    <property type="evidence" value="ECO:0007669"/>
    <property type="project" value="UniProtKB-KW"/>
</dbReference>
<feature type="region of interest" description="Disordered" evidence="25">
    <location>
        <begin position="1"/>
        <end position="82"/>
    </location>
</feature>
<dbReference type="PROSITE" id="PS01245">
    <property type="entry name" value="RIO1"/>
    <property type="match status" value="1"/>
</dbReference>
<keyword evidence="6" id="KW-0963">Cytoplasm</keyword>
<dbReference type="CDD" id="cd05147">
    <property type="entry name" value="RIO1_euk"/>
    <property type="match status" value="1"/>
</dbReference>
<evidence type="ECO:0000256" key="18">
    <source>
        <dbReference type="ARBA" id="ARBA00049360"/>
    </source>
</evidence>
<keyword evidence="12 21" id="KW-0418">Kinase</keyword>
<accession>A0A7J6A1R1</accession>
<evidence type="ECO:0000256" key="9">
    <source>
        <dbReference type="ARBA" id="ARBA00022679"/>
    </source>
</evidence>
<dbReference type="InterPro" id="IPR051272">
    <property type="entry name" value="RIO-type_Ser/Thr_kinase"/>
</dbReference>
<evidence type="ECO:0000256" key="4">
    <source>
        <dbReference type="ARBA" id="ARBA00012513"/>
    </source>
</evidence>
<evidence type="ECO:0000256" key="22">
    <source>
        <dbReference type="PIRSR" id="PIRSR038147-1"/>
    </source>
</evidence>
<evidence type="ECO:0000256" key="25">
    <source>
        <dbReference type="SAM" id="MobiDB-lite"/>
    </source>
</evidence>
<gene>
    <name evidence="27" type="ORF">AMELA_G00219470</name>
</gene>
<evidence type="ECO:0000256" key="10">
    <source>
        <dbReference type="ARBA" id="ARBA00022723"/>
    </source>
</evidence>
<feature type="region of interest" description="Disordered" evidence="25">
    <location>
        <begin position="94"/>
        <end position="114"/>
    </location>
</feature>
<feature type="active site" description="4-aspartylphosphate intermediate" evidence="22">
    <location>
        <position position="345"/>
    </location>
</feature>
<dbReference type="Pfam" id="PF01163">
    <property type="entry name" value="RIO1"/>
    <property type="match status" value="1"/>
</dbReference>
<evidence type="ECO:0000313" key="28">
    <source>
        <dbReference type="Proteomes" id="UP000593565"/>
    </source>
</evidence>
<feature type="domain" description="RIO kinase" evidence="26">
    <location>
        <begin position="155"/>
        <end position="391"/>
    </location>
</feature>
<comment type="catalytic activity">
    <reaction evidence="16 21">
        <text>L-threonyl-[protein] + ATP = O-phospho-L-threonyl-[protein] + ADP + H(+)</text>
        <dbReference type="Rhea" id="RHEA:46608"/>
        <dbReference type="Rhea" id="RHEA-COMP:11060"/>
        <dbReference type="Rhea" id="RHEA-COMP:11605"/>
        <dbReference type="ChEBI" id="CHEBI:15378"/>
        <dbReference type="ChEBI" id="CHEBI:30013"/>
        <dbReference type="ChEBI" id="CHEBI:30616"/>
        <dbReference type="ChEBI" id="CHEBI:61977"/>
        <dbReference type="ChEBI" id="CHEBI:456216"/>
        <dbReference type="EC" id="2.7.11.1"/>
    </reaction>
</comment>
<dbReference type="AlphaFoldDB" id="A0A7J6A1R1"/>
<dbReference type="InterPro" id="IPR017407">
    <property type="entry name" value="Ser/Thr_kinase_Rio1"/>
</dbReference>
<keyword evidence="10" id="KW-0479">Metal-binding</keyword>
<feature type="compositionally biased region" description="Acidic residues" evidence="25">
    <location>
        <begin position="54"/>
        <end position="73"/>
    </location>
</feature>
<keyword evidence="14 21" id="KW-0067">ATP-binding</keyword>
<feature type="compositionally biased region" description="Acidic residues" evidence="25">
    <location>
        <begin position="496"/>
        <end position="513"/>
    </location>
</feature>
<evidence type="ECO:0000256" key="16">
    <source>
        <dbReference type="ARBA" id="ARBA00047899"/>
    </source>
</evidence>
<evidence type="ECO:0000256" key="7">
    <source>
        <dbReference type="ARBA" id="ARBA00022517"/>
    </source>
</evidence>
<dbReference type="OrthoDB" id="205248at2759"/>
<evidence type="ECO:0000256" key="6">
    <source>
        <dbReference type="ARBA" id="ARBA00022490"/>
    </source>
</evidence>
<dbReference type="FunFam" id="1.10.510.10:FF:000232">
    <property type="entry name" value="Serine/threonine-protein kinase RIO1"/>
    <property type="match status" value="1"/>
</dbReference>
<keyword evidence="15" id="KW-0460">Magnesium</keyword>
<feature type="binding site" evidence="23">
    <location>
        <position position="282"/>
    </location>
    <ligand>
        <name>ATP</name>
        <dbReference type="ChEBI" id="CHEBI:30616"/>
    </ligand>
</feature>
<evidence type="ECO:0000259" key="26">
    <source>
        <dbReference type="SMART" id="SM00090"/>
    </source>
</evidence>
<proteinExistence type="inferred from homology"/>
<evidence type="ECO:0000256" key="5">
    <source>
        <dbReference type="ARBA" id="ARBA00016038"/>
    </source>
</evidence>
<keyword evidence="13" id="KW-0378">Hydrolase</keyword>
<comment type="catalytic activity">
    <reaction evidence="18">
        <text>ATP + H2O = ADP + phosphate + H(+)</text>
        <dbReference type="Rhea" id="RHEA:13065"/>
        <dbReference type="ChEBI" id="CHEBI:15377"/>
        <dbReference type="ChEBI" id="CHEBI:15378"/>
        <dbReference type="ChEBI" id="CHEBI:30616"/>
        <dbReference type="ChEBI" id="CHEBI:43474"/>
        <dbReference type="ChEBI" id="CHEBI:456216"/>
    </reaction>
</comment>
<keyword evidence="9 21" id="KW-0808">Transferase</keyword>
<reference evidence="27 28" key="1">
    <citation type="submission" date="2020-02" db="EMBL/GenBank/DDBJ databases">
        <title>A chromosome-scale genome assembly of the black bullhead catfish (Ameiurus melas).</title>
        <authorList>
            <person name="Wen M."/>
            <person name="Zham M."/>
            <person name="Cabau C."/>
            <person name="Klopp C."/>
            <person name="Donnadieu C."/>
            <person name="Roques C."/>
            <person name="Bouchez O."/>
            <person name="Lampietro C."/>
            <person name="Jouanno E."/>
            <person name="Herpin A."/>
            <person name="Louis A."/>
            <person name="Berthelot C."/>
            <person name="Parey E."/>
            <person name="Roest-Crollius H."/>
            <person name="Braasch I."/>
            <person name="Postlethwait J."/>
            <person name="Robinson-Rechavi M."/>
            <person name="Echchiki A."/>
            <person name="Begum T."/>
            <person name="Montfort J."/>
            <person name="Schartl M."/>
            <person name="Bobe J."/>
            <person name="Guiguen Y."/>
        </authorList>
    </citation>
    <scope>NUCLEOTIDE SEQUENCE [LARGE SCALE GENOMIC DNA]</scope>
    <source>
        <strain evidence="27">M_S1</strain>
        <tissue evidence="27">Blood</tissue>
    </source>
</reference>
<comment type="subunit">
    <text evidence="20">Associates with the precursor of the 40S ribosome subunit. Interacts (via its N-terminus) with PRMT5 (via its N-terminus). Interacts with WDR77. Found in a PRMT5 complex composed of PRMT5, WDR77 and RIOK1. Interacts (via its C-terminus) with NCL; this interaction targets NCL for PRTM5 methylation.</text>
</comment>
<comment type="cofactor">
    <cofactor evidence="1 24">
        <name>Mg(2+)</name>
        <dbReference type="ChEBI" id="CHEBI:18420"/>
    </cofactor>
</comment>
<keyword evidence="28" id="KW-1185">Reference proteome</keyword>
<dbReference type="Proteomes" id="UP000593565">
    <property type="component" value="Unassembled WGS sequence"/>
</dbReference>
<dbReference type="FunFam" id="3.30.200.20:FF:000148">
    <property type="entry name" value="Serine/threonine-protein kinase RIO1"/>
    <property type="match status" value="1"/>
</dbReference>
<evidence type="ECO:0000256" key="24">
    <source>
        <dbReference type="PIRSR" id="PIRSR038147-3"/>
    </source>
</evidence>
<evidence type="ECO:0000256" key="17">
    <source>
        <dbReference type="ARBA" id="ARBA00048679"/>
    </source>
</evidence>
<evidence type="ECO:0000256" key="15">
    <source>
        <dbReference type="ARBA" id="ARBA00022842"/>
    </source>
</evidence>
<evidence type="ECO:0000256" key="13">
    <source>
        <dbReference type="ARBA" id="ARBA00022801"/>
    </source>
</evidence>
<evidence type="ECO:0000256" key="11">
    <source>
        <dbReference type="ARBA" id="ARBA00022741"/>
    </source>
</evidence>
<dbReference type="InterPro" id="IPR011009">
    <property type="entry name" value="Kinase-like_dom_sf"/>
</dbReference>
<dbReference type="InterPro" id="IPR000687">
    <property type="entry name" value="RIO_kinase"/>
</dbReference>
<dbReference type="PANTHER" id="PTHR45723">
    <property type="entry name" value="SERINE/THREONINE-PROTEIN KINASE RIO1"/>
    <property type="match status" value="1"/>
</dbReference>
<feature type="active site" description="Proton acceptor" evidence="22">
    <location>
        <position position="328"/>
    </location>
</feature>
<comment type="catalytic activity">
    <reaction evidence="17 21">
        <text>L-seryl-[protein] + ATP = O-phospho-L-seryl-[protein] + ADP + H(+)</text>
        <dbReference type="Rhea" id="RHEA:17989"/>
        <dbReference type="Rhea" id="RHEA-COMP:9863"/>
        <dbReference type="Rhea" id="RHEA-COMP:11604"/>
        <dbReference type="ChEBI" id="CHEBI:15378"/>
        <dbReference type="ChEBI" id="CHEBI:29999"/>
        <dbReference type="ChEBI" id="CHEBI:30616"/>
        <dbReference type="ChEBI" id="CHEBI:83421"/>
        <dbReference type="ChEBI" id="CHEBI:456216"/>
        <dbReference type="EC" id="2.7.11.1"/>
    </reaction>
</comment>
<dbReference type="SUPFAM" id="SSF56112">
    <property type="entry name" value="Protein kinase-like (PK-like)"/>
    <property type="match status" value="1"/>
</dbReference>
<comment type="function">
    <text evidence="19">Involved in the final steps of cytoplasmic maturation of the 40S ribosomal subunit. Involved in processing of 18S-E pre-rRNA to the mature 18S rRNA. Required for the recycling of NOB1 and PNO1 from the late 40S precursor. The association with the very late 40S subunit intermediate may involve a translation-like checkpoint point cycle preceeding the binding to the 60S ribosomal subunit. Despite the protein kinase domain is proposed to act predominantly as an ATPase. The catalytic activity regulates its dynamic association with the 40S subunit. In addition to its role in ribosomal biogenesis acts as an adapter protein by recruiting NCL/nucleolin the to PRMT5 complex for its symmetrical methylation.</text>
</comment>
<dbReference type="GO" id="GO:0005737">
    <property type="term" value="C:cytoplasm"/>
    <property type="evidence" value="ECO:0007669"/>
    <property type="project" value="UniProtKB-SubCell"/>
</dbReference>
<dbReference type="GO" id="GO:0005524">
    <property type="term" value="F:ATP binding"/>
    <property type="evidence" value="ECO:0007669"/>
    <property type="project" value="UniProtKB-KW"/>
</dbReference>
<keyword evidence="7" id="KW-0690">Ribosome biogenesis</keyword>
<evidence type="ECO:0000256" key="23">
    <source>
        <dbReference type="PIRSR" id="PIRSR038147-2"/>
    </source>
</evidence>
<dbReference type="Gene3D" id="1.10.510.10">
    <property type="entry name" value="Transferase(Phosphotransferase) domain 1"/>
    <property type="match status" value="1"/>
</dbReference>
<evidence type="ECO:0000256" key="21">
    <source>
        <dbReference type="PIRNR" id="PIRNR038147"/>
    </source>
</evidence>
<dbReference type="GO" id="GO:0016787">
    <property type="term" value="F:hydrolase activity"/>
    <property type="evidence" value="ECO:0007669"/>
    <property type="project" value="UniProtKB-KW"/>
</dbReference>
<keyword evidence="8 21" id="KW-0723">Serine/threonine-protein kinase</keyword>
<dbReference type="GO" id="GO:0004674">
    <property type="term" value="F:protein serine/threonine kinase activity"/>
    <property type="evidence" value="ECO:0007669"/>
    <property type="project" value="UniProtKB-KW"/>
</dbReference>
<feature type="compositionally biased region" description="Basic and acidic residues" evidence="25">
    <location>
        <begin position="514"/>
        <end position="539"/>
    </location>
</feature>
<feature type="binding site" evidence="23">
    <location>
        <position position="212"/>
    </location>
    <ligand>
        <name>ATP</name>
        <dbReference type="ChEBI" id="CHEBI:30616"/>
    </ligand>
</feature>
<evidence type="ECO:0000256" key="19">
    <source>
        <dbReference type="ARBA" id="ARBA00057025"/>
    </source>
</evidence>
<evidence type="ECO:0000256" key="12">
    <source>
        <dbReference type="ARBA" id="ARBA00022777"/>
    </source>
</evidence>
<protein>
    <recommendedName>
        <fullName evidence="5 21">Serine/threonine-protein kinase RIO1</fullName>
        <ecNumber evidence="4 21">2.7.11.1</ecNumber>
    </recommendedName>
</protein>
<dbReference type="GO" id="GO:0046872">
    <property type="term" value="F:metal ion binding"/>
    <property type="evidence" value="ECO:0007669"/>
    <property type="project" value="UniProtKB-KW"/>
</dbReference>
<dbReference type="PIRSF" id="PIRSF038147">
    <property type="entry name" value="Ser/Thr_PK_RIO1"/>
    <property type="match status" value="1"/>
</dbReference>
<evidence type="ECO:0000256" key="1">
    <source>
        <dbReference type="ARBA" id="ARBA00001946"/>
    </source>
</evidence>
<dbReference type="Gene3D" id="3.30.200.20">
    <property type="entry name" value="Phosphorylase Kinase, domain 1"/>
    <property type="match status" value="1"/>
</dbReference>
<dbReference type="InterPro" id="IPR018934">
    <property type="entry name" value="RIO_dom"/>
</dbReference>
<feature type="region of interest" description="Disordered" evidence="25">
    <location>
        <begin position="485"/>
        <end position="564"/>
    </location>
</feature>
<comment type="subcellular location">
    <subcellularLocation>
        <location evidence="2">Cytoplasm</location>
    </subcellularLocation>
</comment>
<keyword evidence="11 21" id="KW-0547">Nucleotide-binding</keyword>
<evidence type="ECO:0000256" key="8">
    <source>
        <dbReference type="ARBA" id="ARBA00022527"/>
    </source>
</evidence>
<feature type="binding site" evidence="24">
    <location>
        <position position="345"/>
    </location>
    <ligand>
        <name>Mg(2+)</name>
        <dbReference type="ChEBI" id="CHEBI:18420"/>
    </ligand>
</feature>
<dbReference type="EC" id="2.7.11.1" evidence="4 21"/>
<sequence length="564" mass="64932">MSELVLGQFDDAEEPGGDSKFSHVTVQRPSLEDKLDGVTLQPLSVESKKRNVDVEEEDDDEEEEDDDDDDDEWDWKGSAGGDFTKRYTAMRMGNNQQANRQRTQKSEKLSTPSDKVLRKFEHKINLDKLNYADSVINKVTAMQRQREADTYRVKDKSDRATVEQVLDPRTRMILFKMLSRGVISGINGCISTGKEANVYHATTAKGESRAIKIFKTSILLFKDRDKYVSGEFRFRHGYCKGNPRKMVRTWAEKEMRNLIRLHTAGIPSPEPIMLRSHVLVMGFIGKDDMPAPLLKNAALSESKARELYLQVIQKMRLMYQEARLVHADLSEFNMLYHNGDAYIIDVSQSVEHDHPHALEFLRKDCNNVNDFFQKHSVAVMTVRELFEFITDPSITSDNINQYLDKAMEIASDRTAEERSNQDKVDEEVFMKAYIPRTLNEVSHYERDVDAMMKEQENKQHDHILYQTVTGLKKDLSGVQTVPSILEGCAEERSSGSDEEDDDEDEQESGDDDTQEHGSQDKTQPVDKKERKKLVKEAQREKRKNKLPKHVKKRKEKVAKMKKGK</sequence>
<feature type="binding site" evidence="23">
    <location>
        <position position="284"/>
    </location>
    <ligand>
        <name>ATP</name>
        <dbReference type="ChEBI" id="CHEBI:30616"/>
    </ligand>
</feature>